<dbReference type="RefSeq" id="WP_135282910.1">
    <property type="nucleotide sequence ID" value="NZ_SRIO01000034.1"/>
</dbReference>
<dbReference type="OrthoDB" id="6986040at2"/>
<keyword evidence="3" id="KW-1185">Reference proteome</keyword>
<proteinExistence type="predicted"/>
<dbReference type="AlphaFoldDB" id="A0A4Z0F776"/>
<protein>
    <submittedName>
        <fullName evidence="2">Uncharacterized protein</fullName>
    </submittedName>
</protein>
<evidence type="ECO:0000313" key="2">
    <source>
        <dbReference type="EMBL" id="TFZ81233.1"/>
    </source>
</evidence>
<dbReference type="EMBL" id="SRIO01000034">
    <property type="protein sequence ID" value="TFZ81233.1"/>
    <property type="molecule type" value="Genomic_DNA"/>
</dbReference>
<gene>
    <name evidence="2" type="ORF">E4680_13300</name>
</gene>
<sequence length="565" mass="61792">MATFAGREFTTTQPKTPDDNPHLAAQLYRYVLDYYFAGPRDAQEDPVFRGARTLDLEPIGATRSGAVRPGLLEDFYFRIHLIPRTVDVGNVIVPKTETVYFWNAFLSDANLTAINATHAEGLSLTGPTPTVVAAPLAMFEYTLTADPEGPASIDATYGFVVDGITYDLRILGVRFALFPVDPNQGEPLEETLEWRTAILTAGDETEQAISQRAVPRRTFAYTLAADGVGRQTLEHLLWSAQWRALSIPVWTDAAQLAAPLNSGGMSLSLSGDSLFAFRDGGVAILWASPTQHEVVDIATWTPGTLTTARAVAQSWPAGTEVFPGTFGYLPAEWAQQRRSAIIDIARTVIELDPARDDANLPVAAAPVTHAGIEVYLEEPNWRDAPDAGWSAYRDEFDPGIGPWARWPRQTFSAFWRSYAWLLEGRPAIQDFRAFLARRAGARVPVYLPTWQDDLTLVQHIGASDVAARFALVDPAGLLGTHPTRQVIALVLRDGTVIVRGISNPVNHGDGTISLDLSSATGQLVLTSDVALVCYVPLWRMSDAVTLVWHTAEVVECGIRFRAINP</sequence>
<reference evidence="2 3" key="1">
    <citation type="journal article" date="2019" name="ISME J.">
        <title>Candidatus Macondimonas diazotrophica, a novel gammaproteobacterial genus dominating crude-oil-contaminated coastal sediments.</title>
        <authorList>
            <person name="Karthikeyan S."/>
            <person name="Konstantinidis K."/>
        </authorList>
    </citation>
    <scope>NUCLEOTIDE SEQUENCE [LARGE SCALE GENOMIC DNA]</scope>
    <source>
        <strain evidence="2 3">KTK01</strain>
    </source>
</reference>
<name>A0A4Z0F776_9GAMM</name>
<organism evidence="2 3">
    <name type="scientific">Candidatus Macondimonas diazotrophica</name>
    <dbReference type="NCBI Taxonomy" id="2305248"/>
    <lineage>
        <taxon>Bacteria</taxon>
        <taxon>Pseudomonadati</taxon>
        <taxon>Pseudomonadota</taxon>
        <taxon>Gammaproteobacteria</taxon>
        <taxon>Chromatiales</taxon>
        <taxon>Ectothiorhodospiraceae</taxon>
        <taxon>Candidatus Macondimonas</taxon>
    </lineage>
</organism>
<accession>A0A4Z0F776</accession>
<evidence type="ECO:0000256" key="1">
    <source>
        <dbReference type="SAM" id="MobiDB-lite"/>
    </source>
</evidence>
<dbReference type="Proteomes" id="UP000297890">
    <property type="component" value="Unassembled WGS sequence"/>
</dbReference>
<evidence type="ECO:0000313" key="3">
    <source>
        <dbReference type="Proteomes" id="UP000297890"/>
    </source>
</evidence>
<feature type="region of interest" description="Disordered" evidence="1">
    <location>
        <begin position="1"/>
        <end position="20"/>
    </location>
</feature>
<comment type="caution">
    <text evidence="2">The sequence shown here is derived from an EMBL/GenBank/DDBJ whole genome shotgun (WGS) entry which is preliminary data.</text>
</comment>